<organism evidence="5 6">
    <name type="scientific">Arachis hypogaea</name>
    <name type="common">Peanut</name>
    <dbReference type="NCBI Taxonomy" id="3818"/>
    <lineage>
        <taxon>Eukaryota</taxon>
        <taxon>Viridiplantae</taxon>
        <taxon>Streptophyta</taxon>
        <taxon>Embryophyta</taxon>
        <taxon>Tracheophyta</taxon>
        <taxon>Spermatophyta</taxon>
        <taxon>Magnoliopsida</taxon>
        <taxon>eudicotyledons</taxon>
        <taxon>Gunneridae</taxon>
        <taxon>Pentapetalae</taxon>
        <taxon>rosids</taxon>
        <taxon>fabids</taxon>
        <taxon>Fabales</taxon>
        <taxon>Fabaceae</taxon>
        <taxon>Papilionoideae</taxon>
        <taxon>50 kb inversion clade</taxon>
        <taxon>dalbergioids sensu lato</taxon>
        <taxon>Dalbergieae</taxon>
        <taxon>Pterocarpus clade</taxon>
        <taxon>Arachis</taxon>
    </lineage>
</organism>
<dbReference type="EMBL" id="SDMP01000010">
    <property type="protein sequence ID" value="RYR32728.1"/>
    <property type="molecule type" value="Genomic_DNA"/>
</dbReference>
<keyword evidence="6" id="KW-1185">Reference proteome</keyword>
<sequence>MMNRCPVLSTSTDWKVTKDAHVFLSDLPGLKKDEIKVEVNDRRVLQIIDDKCADDDDNDDKNKKMIKWHRSMGSPEKVKAHMENGVLVVPVPKQELKKPNTKLVQIQGN</sequence>
<dbReference type="Gene3D" id="2.60.40.790">
    <property type="match status" value="1"/>
</dbReference>
<dbReference type="SUPFAM" id="SSF49764">
    <property type="entry name" value="HSP20-like chaperones"/>
    <property type="match status" value="1"/>
</dbReference>
<evidence type="ECO:0000313" key="6">
    <source>
        <dbReference type="Proteomes" id="UP000289738"/>
    </source>
</evidence>
<dbReference type="InterPro" id="IPR002068">
    <property type="entry name" value="A-crystallin/Hsp20_dom"/>
</dbReference>
<dbReference type="Pfam" id="PF00011">
    <property type="entry name" value="HSP20"/>
    <property type="match status" value="1"/>
</dbReference>
<evidence type="ECO:0000256" key="2">
    <source>
        <dbReference type="PROSITE-ProRule" id="PRU00285"/>
    </source>
</evidence>
<comment type="caution">
    <text evidence="5">The sequence shown here is derived from an EMBL/GenBank/DDBJ whole genome shotgun (WGS) entry which is preliminary data.</text>
</comment>
<dbReference type="AlphaFoldDB" id="A0A445B243"/>
<evidence type="ECO:0000259" key="4">
    <source>
        <dbReference type="PROSITE" id="PS01031"/>
    </source>
</evidence>
<dbReference type="PANTHER" id="PTHR11527">
    <property type="entry name" value="HEAT-SHOCK PROTEIN 20 FAMILY MEMBER"/>
    <property type="match status" value="1"/>
</dbReference>
<protein>
    <recommendedName>
        <fullName evidence="4">SHSP domain-containing protein</fullName>
    </recommendedName>
</protein>
<comment type="similarity">
    <text evidence="2 3">Belongs to the small heat shock protein (HSP20) family.</text>
</comment>
<dbReference type="Proteomes" id="UP000289738">
    <property type="component" value="Chromosome A10"/>
</dbReference>
<dbReference type="InterPro" id="IPR031107">
    <property type="entry name" value="Small_HSP"/>
</dbReference>
<proteinExistence type="inferred from homology"/>
<gene>
    <name evidence="5" type="ORF">Ahy_A10g047253</name>
</gene>
<dbReference type="PROSITE" id="PS01031">
    <property type="entry name" value="SHSP"/>
    <property type="match status" value="1"/>
</dbReference>
<dbReference type="STRING" id="3818.A0A445B243"/>
<feature type="domain" description="SHSP" evidence="4">
    <location>
        <begin position="3"/>
        <end position="109"/>
    </location>
</feature>
<reference evidence="5 6" key="1">
    <citation type="submission" date="2019-01" db="EMBL/GenBank/DDBJ databases">
        <title>Sequencing of cultivated peanut Arachis hypogaea provides insights into genome evolution and oil improvement.</title>
        <authorList>
            <person name="Chen X."/>
        </authorList>
    </citation>
    <scope>NUCLEOTIDE SEQUENCE [LARGE SCALE GENOMIC DNA]</scope>
    <source>
        <strain evidence="6">cv. Fuhuasheng</strain>
        <tissue evidence="5">Leaves</tissue>
    </source>
</reference>
<evidence type="ECO:0000256" key="1">
    <source>
        <dbReference type="ARBA" id="ARBA00023016"/>
    </source>
</evidence>
<evidence type="ECO:0000256" key="3">
    <source>
        <dbReference type="RuleBase" id="RU003616"/>
    </source>
</evidence>
<keyword evidence="1" id="KW-0346">Stress response</keyword>
<evidence type="ECO:0000313" key="5">
    <source>
        <dbReference type="EMBL" id="RYR32728.1"/>
    </source>
</evidence>
<dbReference type="InterPro" id="IPR008978">
    <property type="entry name" value="HSP20-like_chaperone"/>
</dbReference>
<accession>A0A445B243</accession>
<name>A0A445B243_ARAHY</name>